<dbReference type="RefSeq" id="WP_006862723.1">
    <property type="nucleotide sequence ID" value="NZ_ACCL02000013.1"/>
</dbReference>
<protein>
    <submittedName>
        <fullName evidence="2">DNA metabolism protein</fullName>
    </submittedName>
</protein>
<dbReference type="STRING" id="168384.SAMN05660368_02711"/>
<proteinExistence type="predicted"/>
<evidence type="ECO:0000259" key="1">
    <source>
        <dbReference type="Pfam" id="PF13566"/>
    </source>
</evidence>
<feature type="domain" description="DUF4130" evidence="1">
    <location>
        <begin position="85"/>
        <end position="265"/>
    </location>
</feature>
<evidence type="ECO:0000313" key="3">
    <source>
        <dbReference type="Proteomes" id="UP000005561"/>
    </source>
</evidence>
<keyword evidence="3" id="KW-1185">Reference proteome</keyword>
<sequence length="268" mass="31136">MTVYTCGESFEEMMTCIYEAWAGRRGHANIKLQLEPVDQPELFCEYLSVCADAEKAEKVVRAIRQKISAEAYRQVFYAAMSVFPDRLEAIYRFLILGFACGAKVTHMLSEPSVMRVLELSRKCSNEMHYFREFTRFTAIDTAPGGQVFGTGEEFSSEKVYVAHIEPKCNITALTAGHFADRMPSEHWMIIDDNRRIAAVHPKNQPFYMTALSGAEMQRLAETEQRGDCFTELWQEFFRTIGIRERRNEKCQKNLMPLWYRKHMTECRQ</sequence>
<dbReference type="NCBIfam" id="TIGR03915">
    <property type="entry name" value="SAM_7_link_chp"/>
    <property type="match status" value="1"/>
</dbReference>
<accession>C6LH27</accession>
<dbReference type="InterPro" id="IPR025404">
    <property type="entry name" value="DUF4130"/>
</dbReference>
<dbReference type="eggNOG" id="ENOG502Z969">
    <property type="taxonomic scope" value="Bacteria"/>
</dbReference>
<dbReference type="InterPro" id="IPR023875">
    <property type="entry name" value="DNA_repair_put"/>
</dbReference>
<dbReference type="OrthoDB" id="5290748at2"/>
<name>C6LH27_9FIRM</name>
<organism evidence="2 3">
    <name type="scientific">Marvinbryantia formatexigens DSM 14469</name>
    <dbReference type="NCBI Taxonomy" id="478749"/>
    <lineage>
        <taxon>Bacteria</taxon>
        <taxon>Bacillati</taxon>
        <taxon>Bacillota</taxon>
        <taxon>Clostridia</taxon>
        <taxon>Lachnospirales</taxon>
        <taxon>Lachnospiraceae</taxon>
        <taxon>Marvinbryantia</taxon>
    </lineage>
</organism>
<gene>
    <name evidence="2" type="ORF">BRYFOR_07937</name>
</gene>
<dbReference type="EMBL" id="ACCL02000013">
    <property type="protein sequence ID" value="EET60086.1"/>
    <property type="molecule type" value="Genomic_DNA"/>
</dbReference>
<dbReference type="Proteomes" id="UP000005561">
    <property type="component" value="Unassembled WGS sequence"/>
</dbReference>
<reference evidence="2" key="1">
    <citation type="submission" date="2009-07" db="EMBL/GenBank/DDBJ databases">
        <authorList>
            <person name="Weinstock G."/>
            <person name="Sodergren E."/>
            <person name="Clifton S."/>
            <person name="Fulton L."/>
            <person name="Fulton B."/>
            <person name="Courtney L."/>
            <person name="Fronick C."/>
            <person name="Harrison M."/>
            <person name="Strong C."/>
            <person name="Farmer C."/>
            <person name="Delahaunty K."/>
            <person name="Markovic C."/>
            <person name="Hall O."/>
            <person name="Minx P."/>
            <person name="Tomlinson C."/>
            <person name="Mitreva M."/>
            <person name="Nelson J."/>
            <person name="Hou S."/>
            <person name="Wollam A."/>
            <person name="Pepin K.H."/>
            <person name="Johnson M."/>
            <person name="Bhonagiri V."/>
            <person name="Nash W.E."/>
            <person name="Warren W."/>
            <person name="Chinwalla A."/>
            <person name="Mardis E.R."/>
            <person name="Wilson R.K."/>
        </authorList>
    </citation>
    <scope>NUCLEOTIDE SEQUENCE [LARGE SCALE GENOMIC DNA]</scope>
    <source>
        <strain evidence="2">DSM 14469</strain>
    </source>
</reference>
<dbReference type="Pfam" id="PF13566">
    <property type="entry name" value="DUF4130"/>
    <property type="match status" value="1"/>
</dbReference>
<evidence type="ECO:0000313" key="2">
    <source>
        <dbReference type="EMBL" id="EET60086.1"/>
    </source>
</evidence>
<dbReference type="AlphaFoldDB" id="C6LH27"/>
<comment type="caution">
    <text evidence="2">The sequence shown here is derived from an EMBL/GenBank/DDBJ whole genome shotgun (WGS) entry which is preliminary data.</text>
</comment>